<accession>A0A6S6SWN3</accession>
<organism evidence="2">
    <name type="scientific">uncultured Campylobacterales bacterium</name>
    <dbReference type="NCBI Taxonomy" id="352960"/>
    <lineage>
        <taxon>Bacteria</taxon>
        <taxon>Pseudomonadati</taxon>
        <taxon>Campylobacterota</taxon>
        <taxon>Epsilonproteobacteria</taxon>
        <taxon>Campylobacterales</taxon>
        <taxon>environmental samples</taxon>
    </lineage>
</organism>
<name>A0A6S6SWN3_9BACT</name>
<dbReference type="Gene3D" id="3.90.460.10">
    <property type="entry name" value="Ferredoxin thioredoxin reductase catalytic beta subunit"/>
    <property type="match status" value="1"/>
</dbReference>
<dbReference type="EMBL" id="CACVAW010000044">
    <property type="protein sequence ID" value="CAA6811471.1"/>
    <property type="molecule type" value="Genomic_DNA"/>
</dbReference>
<dbReference type="Pfam" id="PF02943">
    <property type="entry name" value="FeThRed_B"/>
    <property type="match status" value="1"/>
</dbReference>
<dbReference type="PROSITE" id="PS50206">
    <property type="entry name" value="RHODANESE_3"/>
    <property type="match status" value="1"/>
</dbReference>
<dbReference type="GO" id="GO:0016730">
    <property type="term" value="F:oxidoreductase activity, acting on iron-sulfur proteins as donors"/>
    <property type="evidence" value="ECO:0007669"/>
    <property type="project" value="InterPro"/>
</dbReference>
<dbReference type="Pfam" id="PF00581">
    <property type="entry name" value="Rhodanese"/>
    <property type="match status" value="1"/>
</dbReference>
<dbReference type="InterPro" id="IPR001763">
    <property type="entry name" value="Rhodanese-like_dom"/>
</dbReference>
<reference evidence="2" key="1">
    <citation type="submission" date="2020-01" db="EMBL/GenBank/DDBJ databases">
        <authorList>
            <person name="Meier V. D."/>
            <person name="Meier V D."/>
        </authorList>
    </citation>
    <scope>NUCLEOTIDE SEQUENCE</scope>
    <source>
        <strain evidence="2">HLG_WM_MAG_12</strain>
    </source>
</reference>
<dbReference type="AlphaFoldDB" id="A0A6S6SWN3"/>
<dbReference type="Gene3D" id="3.40.250.10">
    <property type="entry name" value="Rhodanese-like domain"/>
    <property type="match status" value="1"/>
</dbReference>
<dbReference type="SUPFAM" id="SSF52821">
    <property type="entry name" value="Rhodanese/Cell cycle control phosphatase"/>
    <property type="match status" value="1"/>
</dbReference>
<dbReference type="SUPFAM" id="SSF57662">
    <property type="entry name" value="Ferredoxin thioredoxin reductase (FTR), catalytic beta chain"/>
    <property type="match status" value="1"/>
</dbReference>
<feature type="domain" description="Rhodanese" evidence="1">
    <location>
        <begin position="149"/>
        <end position="231"/>
    </location>
</feature>
<protein>
    <submittedName>
        <fullName evidence="2">Rhodanese domain protein</fullName>
    </submittedName>
</protein>
<sequence>MKIDINSPQFKEELKNTVRYTDNVCKVNNFVYNENNEINENIKIGLTRNKIVYGEYFCPCFMVMGETKEEQVKDSENRMCPCTPALTNEIPNEGSCHCKIFNDPTFVKNKEESINSSVPKELEGILSRPEISSHELRRLLDARNEGKLNFKLVDVRELLEERNGKIPDTDVILPTSMFFKDVDSIKDFKDIPTVVYCHAGSRSAQVCQILKDRFDFKNAINLAGGIMGCGYLE</sequence>
<proteinExistence type="predicted"/>
<evidence type="ECO:0000313" key="2">
    <source>
        <dbReference type="EMBL" id="CAA6811471.1"/>
    </source>
</evidence>
<gene>
    <name evidence="2" type="ORF">HELGO_WM6438</name>
</gene>
<dbReference type="InterPro" id="IPR036644">
    <property type="entry name" value="FTR_bsu_sf"/>
</dbReference>
<evidence type="ECO:0000259" key="1">
    <source>
        <dbReference type="PROSITE" id="PS50206"/>
    </source>
</evidence>
<dbReference type="InterPro" id="IPR004209">
    <property type="entry name" value="FTR_bsu"/>
</dbReference>
<dbReference type="InterPro" id="IPR036873">
    <property type="entry name" value="Rhodanese-like_dom_sf"/>
</dbReference>